<dbReference type="AlphaFoldDB" id="A0A7Z8JZ46"/>
<keyword evidence="2" id="KW-1015">Disulfide bond</keyword>
<dbReference type="InterPro" id="IPR007110">
    <property type="entry name" value="Ig-like_dom"/>
</dbReference>
<comment type="caution">
    <text evidence="4">The sequence shown here is derived from an EMBL/GenBank/DDBJ whole genome shotgun (WGS) entry which is preliminary data.</text>
</comment>
<dbReference type="SUPFAM" id="SSF48726">
    <property type="entry name" value="Immunoglobulin"/>
    <property type="match status" value="2"/>
</dbReference>
<dbReference type="InterPro" id="IPR013783">
    <property type="entry name" value="Ig-like_fold"/>
</dbReference>
<evidence type="ECO:0000256" key="2">
    <source>
        <dbReference type="ARBA" id="ARBA00023157"/>
    </source>
</evidence>
<dbReference type="InterPro" id="IPR003599">
    <property type="entry name" value="Ig_sub"/>
</dbReference>
<dbReference type="PANTHER" id="PTHR44170:SF6">
    <property type="entry name" value="CONTACTIN"/>
    <property type="match status" value="1"/>
</dbReference>
<gene>
    <name evidence="4" type="ORF">FA014_09360</name>
</gene>
<evidence type="ECO:0000259" key="3">
    <source>
        <dbReference type="PROSITE" id="PS50835"/>
    </source>
</evidence>
<dbReference type="InterPro" id="IPR036179">
    <property type="entry name" value="Ig-like_dom_sf"/>
</dbReference>
<dbReference type="SUPFAM" id="SSF110296">
    <property type="entry name" value="Oligoxyloglucan reducing end-specific cellobiohydrolase"/>
    <property type="match status" value="1"/>
</dbReference>
<dbReference type="PANTHER" id="PTHR44170">
    <property type="entry name" value="PROTEIN SIDEKICK"/>
    <property type="match status" value="1"/>
</dbReference>
<dbReference type="SMART" id="SM00409">
    <property type="entry name" value="IG"/>
    <property type="match status" value="3"/>
</dbReference>
<accession>A0A7Z8JZ46</accession>
<evidence type="ECO:0000256" key="1">
    <source>
        <dbReference type="ARBA" id="ARBA00022737"/>
    </source>
</evidence>
<proteinExistence type="predicted"/>
<dbReference type="Proteomes" id="UP000308121">
    <property type="component" value="Unassembled WGS sequence"/>
</dbReference>
<evidence type="ECO:0000313" key="4">
    <source>
        <dbReference type="EMBL" id="TKR23799.1"/>
    </source>
</evidence>
<dbReference type="PROSITE" id="PS50835">
    <property type="entry name" value="IG_LIKE"/>
    <property type="match status" value="1"/>
</dbReference>
<dbReference type="GO" id="GO:0005975">
    <property type="term" value="P:carbohydrate metabolic process"/>
    <property type="evidence" value="ECO:0007669"/>
    <property type="project" value="UniProtKB-ARBA"/>
</dbReference>
<feature type="domain" description="Ig-like" evidence="3">
    <location>
        <begin position="236"/>
        <end position="330"/>
    </location>
</feature>
<dbReference type="EMBL" id="SZYE01000060">
    <property type="protein sequence ID" value="TKR23799.1"/>
    <property type="molecule type" value="Genomic_DNA"/>
</dbReference>
<organism evidence="4 5">
    <name type="scientific">Cellulomonas hominis</name>
    <dbReference type="NCBI Taxonomy" id="156981"/>
    <lineage>
        <taxon>Bacteria</taxon>
        <taxon>Bacillati</taxon>
        <taxon>Actinomycetota</taxon>
        <taxon>Actinomycetes</taxon>
        <taxon>Micrococcales</taxon>
        <taxon>Cellulomonadaceae</taxon>
        <taxon>Cellulomonas</taxon>
    </lineage>
</organism>
<dbReference type="Gene3D" id="2.60.40.10">
    <property type="entry name" value="Immunoglobulins"/>
    <property type="match status" value="2"/>
</dbReference>
<reference evidence="4 5" key="1">
    <citation type="submission" date="2019-05" db="EMBL/GenBank/DDBJ databases">
        <title>Genome sequence of Cellulomonas hominis strain CS1.</title>
        <authorList>
            <person name="Belmont J."/>
            <person name="Maclea K.S."/>
        </authorList>
    </citation>
    <scope>NUCLEOTIDE SEQUENCE [LARGE SCALE GENOMIC DNA]</scope>
    <source>
        <strain evidence="4 5">CS1</strain>
    </source>
</reference>
<dbReference type="GO" id="GO:0098609">
    <property type="term" value="P:cell-cell adhesion"/>
    <property type="evidence" value="ECO:0007669"/>
    <property type="project" value="TreeGrafter"/>
</dbReference>
<evidence type="ECO:0000313" key="5">
    <source>
        <dbReference type="Proteomes" id="UP000308121"/>
    </source>
</evidence>
<keyword evidence="1" id="KW-0677">Repeat</keyword>
<dbReference type="GO" id="GO:0016020">
    <property type="term" value="C:membrane"/>
    <property type="evidence" value="ECO:0007669"/>
    <property type="project" value="UniProtKB-SubCell"/>
</dbReference>
<dbReference type="RefSeq" id="WP_154729422.1">
    <property type="nucleotide sequence ID" value="NZ_SZYE01000060.1"/>
</dbReference>
<dbReference type="OrthoDB" id="9758662at2"/>
<sequence length="579" mass="62806">MRAPAETPDEAPGTAALARNSWAFTLHPQDQSLAPGYEVEFTSVFETTDTATWIGYWERSTDGGGTWISETRPALWHSGSTQTLRLGAAIAEMDGFLYRARVMNEIYTPHEDRVSEPARLTVLPASAQFIEQPQDVVVREGDTAELTAAYTVSPIGRGGRTTEISRDGGRTWQEVAWGAWTSTAEQQASGLYFTPRWSQQFWSSDDGLLMRFAITFDGQHLAYSDAAEVTVEMVPPVVTEAPADVTVMEGESASFSAAYGGTDAPTSVQWQFSTDGGRTFDDVPDGIGPNGAGSIPLVIDSVHEEMDGWQYRVRFTNEAGSVFSEVATLRVGIWWPETSLEAPLGVRVDLSVSDMPRSRDGALHLTAPPGTRINGWRIHHVSGITESLQFTISPDGRTMTTRDPETDDFPWGGGLRLATFTLQVDPDVAPGTVLDGGEFRVVQGGVLRARGAVTVTVPGTAPRVTEHPTDAAVFLGEPVPLRVAAEGTEPFTVDWQWRTGPDGAWQPWDGGTDADQPHWAVEVTLDDLAHDGRQYRAVVRNAWGSDASEPATVSVRQVRRAQLSITPQAVLVDALPGAR</sequence>
<protein>
    <recommendedName>
        <fullName evidence="3">Ig-like domain-containing protein</fullName>
    </recommendedName>
</protein>
<name>A0A7Z8JZ46_9CELL</name>